<dbReference type="Proteomes" id="UP000095286">
    <property type="component" value="Unplaced"/>
</dbReference>
<evidence type="ECO:0000313" key="1">
    <source>
        <dbReference type="Proteomes" id="UP000095286"/>
    </source>
</evidence>
<protein>
    <submittedName>
        <fullName evidence="2">Glycosyltransferase</fullName>
    </submittedName>
</protein>
<accession>A0AC35UHD0</accession>
<dbReference type="WBParaSite" id="RSKR_0001138300.1">
    <property type="protein sequence ID" value="RSKR_0001138300.1"/>
    <property type="gene ID" value="RSKR_0001138300"/>
</dbReference>
<organism evidence="1 2">
    <name type="scientific">Rhabditophanes sp. KR3021</name>
    <dbReference type="NCBI Taxonomy" id="114890"/>
    <lineage>
        <taxon>Eukaryota</taxon>
        <taxon>Metazoa</taxon>
        <taxon>Ecdysozoa</taxon>
        <taxon>Nematoda</taxon>
        <taxon>Chromadorea</taxon>
        <taxon>Rhabditida</taxon>
        <taxon>Tylenchina</taxon>
        <taxon>Panagrolaimomorpha</taxon>
        <taxon>Strongyloidoidea</taxon>
        <taxon>Alloionematidae</taxon>
        <taxon>Rhabditophanes</taxon>
    </lineage>
</organism>
<sequence length="180" mass="21136">MKFKVFCVLLFSSLAVIFLYSKYLNVVEPETEENLLSGIAFESLSEPNFFNPNKIAIIVINEGNDLSNYRLAVDTIKCYALQYNYTYVILNQKDSPRYASNCKQGDFMYRRHCILANFVEIHEKSINTVVFVDADMGIINPLHRLEEYIPKDLEHMYFYERMFNFEIACGSVILFYVFNY</sequence>
<proteinExistence type="predicted"/>
<reference evidence="2" key="1">
    <citation type="submission" date="2016-11" db="UniProtKB">
        <authorList>
            <consortium name="WormBaseParasite"/>
        </authorList>
    </citation>
    <scope>IDENTIFICATION</scope>
    <source>
        <strain evidence="2">KR3021</strain>
    </source>
</reference>
<name>A0AC35UHD0_9BILA</name>
<evidence type="ECO:0000313" key="2">
    <source>
        <dbReference type="WBParaSite" id="RSKR_0001138300.1"/>
    </source>
</evidence>